<dbReference type="PANTHER" id="PTHR21599:SF0">
    <property type="entry name" value="GLYCERATE KINASE"/>
    <property type="match status" value="1"/>
</dbReference>
<gene>
    <name evidence="5" type="ORF">ACFQZS_08585</name>
</gene>
<organism evidence="5 6">
    <name type="scientific">Mucilaginibacter calamicampi</name>
    <dbReference type="NCBI Taxonomy" id="1302352"/>
    <lineage>
        <taxon>Bacteria</taxon>
        <taxon>Pseudomonadati</taxon>
        <taxon>Bacteroidota</taxon>
        <taxon>Sphingobacteriia</taxon>
        <taxon>Sphingobacteriales</taxon>
        <taxon>Sphingobacteriaceae</taxon>
        <taxon>Mucilaginibacter</taxon>
    </lineage>
</organism>
<proteinExistence type="inferred from homology"/>
<dbReference type="InterPro" id="IPR036129">
    <property type="entry name" value="Glycerate_kinase_sf"/>
</dbReference>
<evidence type="ECO:0000256" key="3">
    <source>
        <dbReference type="ARBA" id="ARBA00022777"/>
    </source>
</evidence>
<dbReference type="RefSeq" id="WP_377099242.1">
    <property type="nucleotide sequence ID" value="NZ_JBHTHU010000005.1"/>
</dbReference>
<dbReference type="InterPro" id="IPR018193">
    <property type="entry name" value="Glyc_kinase_flavodox-like_fold"/>
</dbReference>
<comment type="similarity">
    <text evidence="1 4">Belongs to the glycerate kinase type-1 family.</text>
</comment>
<reference evidence="6" key="1">
    <citation type="journal article" date="2019" name="Int. J. Syst. Evol. Microbiol.">
        <title>The Global Catalogue of Microorganisms (GCM) 10K type strain sequencing project: providing services to taxonomists for standard genome sequencing and annotation.</title>
        <authorList>
            <consortium name="The Broad Institute Genomics Platform"/>
            <consortium name="The Broad Institute Genome Sequencing Center for Infectious Disease"/>
            <person name="Wu L."/>
            <person name="Ma J."/>
        </authorList>
    </citation>
    <scope>NUCLEOTIDE SEQUENCE [LARGE SCALE GENOMIC DNA]</scope>
    <source>
        <strain evidence="6">CCUG 63418</strain>
    </source>
</reference>
<protein>
    <submittedName>
        <fullName evidence="5">Glycerate kinase</fullName>
    </submittedName>
</protein>
<evidence type="ECO:0000313" key="5">
    <source>
        <dbReference type="EMBL" id="MFD0750194.1"/>
    </source>
</evidence>
<dbReference type="NCBIfam" id="TIGR00045">
    <property type="entry name" value="glycerate kinase"/>
    <property type="match status" value="1"/>
</dbReference>
<comment type="caution">
    <text evidence="5">The sequence shown here is derived from an EMBL/GenBank/DDBJ whole genome shotgun (WGS) entry which is preliminary data.</text>
</comment>
<name>A0ABW2YUS7_9SPHI</name>
<dbReference type="SUPFAM" id="SSF110738">
    <property type="entry name" value="Glycerate kinase I"/>
    <property type="match status" value="1"/>
</dbReference>
<accession>A0ABW2YUS7</accession>
<keyword evidence="2 4" id="KW-0808">Transferase</keyword>
<dbReference type="Proteomes" id="UP001596958">
    <property type="component" value="Unassembled WGS sequence"/>
</dbReference>
<evidence type="ECO:0000256" key="2">
    <source>
        <dbReference type="ARBA" id="ARBA00022679"/>
    </source>
</evidence>
<dbReference type="PANTHER" id="PTHR21599">
    <property type="entry name" value="GLYCERATE KINASE"/>
    <property type="match status" value="1"/>
</dbReference>
<dbReference type="InterPro" id="IPR004381">
    <property type="entry name" value="Glycerate_kinase"/>
</dbReference>
<evidence type="ECO:0000256" key="4">
    <source>
        <dbReference type="PIRNR" id="PIRNR006078"/>
    </source>
</evidence>
<dbReference type="Pfam" id="PF02595">
    <property type="entry name" value="Gly_kinase"/>
    <property type="match status" value="1"/>
</dbReference>
<evidence type="ECO:0000313" key="6">
    <source>
        <dbReference type="Proteomes" id="UP001596958"/>
    </source>
</evidence>
<keyword evidence="6" id="KW-1185">Reference proteome</keyword>
<dbReference type="EMBL" id="JBHTHU010000005">
    <property type="protein sequence ID" value="MFD0750194.1"/>
    <property type="molecule type" value="Genomic_DNA"/>
</dbReference>
<dbReference type="PIRSF" id="PIRSF006078">
    <property type="entry name" value="GlxK"/>
    <property type="match status" value="1"/>
</dbReference>
<sequence>MHILIAPNAFKNSATATAATEAIQQGLQSSKLSCTTECFPIADGGDGTAELIVNKCNGVWVDAVVSDPLGRPITSAFGLIDDGKTAVIEMANASGLRLLKADELVPMHTSSYGTGQLMKIALDRGVNKIILAMGGSATVDGGCGILNALGINFLDAEGNTLTANPEGLQQMAAIDTSGLDSRIANCEIVVVCDVDNKLLGDNGAAAVFGPQKGATAEQVKLLDGFLANFSAVTLEHTGKNIAEIKYGGAAGGATAGVHAYLNARLVNGIEYFLQLTGFDKALQNADVVITGEGSIDTQTLQGKGPFGVAAMAKQYGLPVIGIAGMVPLNGDPDLRKYFDVLLAIGNGPADMPNAIKNTHANLVRMGTEIGTMLAIPRK</sequence>
<dbReference type="Gene3D" id="3.90.1510.10">
    <property type="entry name" value="Glycerate kinase, domain 2"/>
    <property type="match status" value="1"/>
</dbReference>
<keyword evidence="3 4" id="KW-0418">Kinase</keyword>
<dbReference type="Gene3D" id="3.40.50.10350">
    <property type="entry name" value="Glycerate kinase, domain 1"/>
    <property type="match status" value="1"/>
</dbReference>
<dbReference type="GO" id="GO:0016301">
    <property type="term" value="F:kinase activity"/>
    <property type="evidence" value="ECO:0007669"/>
    <property type="project" value="UniProtKB-KW"/>
</dbReference>
<evidence type="ECO:0000256" key="1">
    <source>
        <dbReference type="ARBA" id="ARBA00006284"/>
    </source>
</evidence>
<dbReference type="InterPro" id="IPR018197">
    <property type="entry name" value="Glycerate_kinase_RE-like"/>
</dbReference>